<dbReference type="Proteomes" id="UP000192660">
    <property type="component" value="Unassembled WGS sequence"/>
</dbReference>
<protein>
    <submittedName>
        <fullName evidence="2">Uncharacterized protein</fullName>
    </submittedName>
</protein>
<keyword evidence="3" id="KW-1185">Reference proteome</keyword>
<gene>
    <name evidence="2" type="ORF">SAMN00768000_0237</name>
</gene>
<dbReference type="EMBL" id="FWWY01000001">
    <property type="protein sequence ID" value="SMC02027.1"/>
    <property type="molecule type" value="Genomic_DNA"/>
</dbReference>
<reference evidence="3" key="1">
    <citation type="submission" date="2017-04" db="EMBL/GenBank/DDBJ databases">
        <authorList>
            <person name="Varghese N."/>
            <person name="Submissions S."/>
        </authorList>
    </citation>
    <scope>NUCLEOTIDE SEQUENCE [LARGE SCALE GENOMIC DNA]</scope>
    <source>
        <strain evidence="3">DSM 9293</strain>
    </source>
</reference>
<evidence type="ECO:0000313" key="2">
    <source>
        <dbReference type="EMBL" id="SMC02027.1"/>
    </source>
</evidence>
<evidence type="ECO:0000256" key="1">
    <source>
        <dbReference type="SAM" id="MobiDB-lite"/>
    </source>
</evidence>
<feature type="compositionally biased region" description="Polar residues" evidence="1">
    <location>
        <begin position="52"/>
        <end position="63"/>
    </location>
</feature>
<dbReference type="RefSeq" id="WP_139793445.1">
    <property type="nucleotide sequence ID" value="NZ_FWWY01000001.1"/>
</dbReference>
<dbReference type="OrthoDB" id="1551477at2"/>
<sequence length="107" mass="12728">MRPLKRTAKTKKNEIVGVLCFRLKPTKEQEQKLYNQALENRITYHREKGTSIRYTDQQNQLPTRKQEHPESKEVHSLEEFFGIGRDWFGKQSSGELTHQLWENNAGW</sequence>
<name>A0A1W1W6V8_SULTA</name>
<accession>A0A1W1W6V8</accession>
<evidence type="ECO:0000313" key="3">
    <source>
        <dbReference type="Proteomes" id="UP000192660"/>
    </source>
</evidence>
<feature type="region of interest" description="Disordered" evidence="1">
    <location>
        <begin position="48"/>
        <end position="74"/>
    </location>
</feature>
<organism evidence="2 3">
    <name type="scientific">Sulfobacillus thermosulfidooxidans (strain DSM 9293 / VKM B-1269 / AT-1)</name>
    <dbReference type="NCBI Taxonomy" id="929705"/>
    <lineage>
        <taxon>Bacteria</taxon>
        <taxon>Bacillati</taxon>
        <taxon>Bacillota</taxon>
        <taxon>Clostridia</taxon>
        <taxon>Eubacteriales</taxon>
        <taxon>Clostridiales Family XVII. Incertae Sedis</taxon>
        <taxon>Sulfobacillus</taxon>
    </lineage>
</organism>
<dbReference type="AlphaFoldDB" id="A0A1W1W6V8"/>
<feature type="compositionally biased region" description="Basic and acidic residues" evidence="1">
    <location>
        <begin position="64"/>
        <end position="74"/>
    </location>
</feature>
<proteinExistence type="predicted"/>